<dbReference type="Proteomes" id="UP000199531">
    <property type="component" value="Unassembled WGS sequence"/>
</dbReference>
<evidence type="ECO:0000313" key="2">
    <source>
        <dbReference type="Proteomes" id="UP000199531"/>
    </source>
</evidence>
<dbReference type="STRING" id="1121117.SAMN02745977_02447"/>
<accession>A0A1H8KSY0</accession>
<sequence>MDLTHSDSASSTCCHFRSVPSGTRPALHGRLQLNNSLRKWCKPLAWIPVLTMVLLTTPSTSSAQIPVTDVAQITNDNLLQNAMQKFSEEVLGKQYLQKMLSEDAIKKYLADEVLKKQLGDRLLKPMLDQLTVIPGGKAVQSMVDKVVPGQAADGAREFGELKTATREVLDGKHPADNAVAVFFTGDPPANCPKHSGELTDNCLKARKALDAQLQEIRNISSSLESRNNALRDMLKDNNYGSLAELQQKQYTMLTLQTIIANDNMRMQTALAAYQNMRSLYQEKYNEAAQARMNGGGSSSILHSVRRGAIAATGIVAGRAAAQEIGSNRIFRR</sequence>
<gene>
    <name evidence="1" type="ORF">SAMN02745977_02447</name>
</gene>
<dbReference type="AlphaFoldDB" id="A0A1H8KSY0"/>
<reference evidence="1 2" key="1">
    <citation type="submission" date="2016-10" db="EMBL/GenBank/DDBJ databases">
        <authorList>
            <person name="de Groot N.N."/>
        </authorList>
    </citation>
    <scope>NUCLEOTIDE SEQUENCE [LARGE SCALE GENOMIC DNA]</scope>
    <source>
        <strain evidence="1 2">DSM 15123</strain>
    </source>
</reference>
<proteinExistence type="predicted"/>
<evidence type="ECO:0000313" key="1">
    <source>
        <dbReference type="EMBL" id="SEN96003.1"/>
    </source>
</evidence>
<dbReference type="EMBL" id="FOCW01000013">
    <property type="protein sequence ID" value="SEN96003.1"/>
    <property type="molecule type" value="Genomic_DNA"/>
</dbReference>
<protein>
    <submittedName>
        <fullName evidence="1">Uncharacterized protein</fullName>
    </submittedName>
</protein>
<keyword evidence="2" id="KW-1185">Reference proteome</keyword>
<organism evidence="1 2">
    <name type="scientific">Brachymonas denitrificans DSM 15123</name>
    <dbReference type="NCBI Taxonomy" id="1121117"/>
    <lineage>
        <taxon>Bacteria</taxon>
        <taxon>Pseudomonadati</taxon>
        <taxon>Pseudomonadota</taxon>
        <taxon>Betaproteobacteria</taxon>
        <taxon>Burkholderiales</taxon>
        <taxon>Comamonadaceae</taxon>
        <taxon>Brachymonas</taxon>
    </lineage>
</organism>
<name>A0A1H8KSY0_9BURK</name>